<accession>A0A426ZE80</accession>
<protein>
    <recommendedName>
        <fullName evidence="4">Secreted protein</fullName>
    </recommendedName>
</protein>
<organism evidence="2 3">
    <name type="scientific">Ensete ventricosum</name>
    <name type="common">Abyssinian banana</name>
    <name type="synonym">Musa ensete</name>
    <dbReference type="NCBI Taxonomy" id="4639"/>
    <lineage>
        <taxon>Eukaryota</taxon>
        <taxon>Viridiplantae</taxon>
        <taxon>Streptophyta</taxon>
        <taxon>Embryophyta</taxon>
        <taxon>Tracheophyta</taxon>
        <taxon>Spermatophyta</taxon>
        <taxon>Magnoliopsida</taxon>
        <taxon>Liliopsida</taxon>
        <taxon>Zingiberales</taxon>
        <taxon>Musaceae</taxon>
        <taxon>Ensete</taxon>
    </lineage>
</organism>
<dbReference type="AlphaFoldDB" id="A0A426ZE80"/>
<feature type="chain" id="PRO_5019445284" description="Secreted protein" evidence="1">
    <location>
        <begin position="21"/>
        <end position="177"/>
    </location>
</feature>
<evidence type="ECO:0000313" key="3">
    <source>
        <dbReference type="Proteomes" id="UP000287651"/>
    </source>
</evidence>
<evidence type="ECO:0000256" key="1">
    <source>
        <dbReference type="SAM" id="SignalP"/>
    </source>
</evidence>
<keyword evidence="1" id="KW-0732">Signal</keyword>
<name>A0A426ZE80_ENSVE</name>
<sequence length="177" mass="19280">MLHGWFWPVCASSLAVVSSGEEVEHSWVEGALEFSSGGRRLMPWRSGREFTLAAGVIAVSYKKVKSGGVPDVTPPMIKSVWLSIYDPLLRRGASAFIVGVTGRSYLRSLMHLLLTMPSFASTSSVVLAAWCAFCLPQLWQVDLTCVRSALQSLGSPCLCQVDFAMSDRPYCVESTSP</sequence>
<reference evidence="2 3" key="1">
    <citation type="journal article" date="2014" name="Agronomy (Basel)">
        <title>A Draft Genome Sequence for Ensete ventricosum, the Drought-Tolerant Tree Against Hunger.</title>
        <authorList>
            <person name="Harrison J."/>
            <person name="Moore K.A."/>
            <person name="Paszkiewicz K."/>
            <person name="Jones T."/>
            <person name="Grant M."/>
            <person name="Ambacheew D."/>
            <person name="Muzemil S."/>
            <person name="Studholme D.J."/>
        </authorList>
    </citation>
    <scope>NUCLEOTIDE SEQUENCE [LARGE SCALE GENOMIC DNA]</scope>
</reference>
<comment type="caution">
    <text evidence="2">The sequence shown here is derived from an EMBL/GenBank/DDBJ whole genome shotgun (WGS) entry which is preliminary data.</text>
</comment>
<evidence type="ECO:0008006" key="4">
    <source>
        <dbReference type="Google" id="ProtNLM"/>
    </source>
</evidence>
<gene>
    <name evidence="2" type="ORF">B296_00037656</name>
</gene>
<dbReference type="Proteomes" id="UP000287651">
    <property type="component" value="Unassembled WGS sequence"/>
</dbReference>
<feature type="signal peptide" evidence="1">
    <location>
        <begin position="1"/>
        <end position="20"/>
    </location>
</feature>
<dbReference type="EMBL" id="AMZH03007052">
    <property type="protein sequence ID" value="RRT62269.1"/>
    <property type="molecule type" value="Genomic_DNA"/>
</dbReference>
<proteinExistence type="predicted"/>
<evidence type="ECO:0000313" key="2">
    <source>
        <dbReference type="EMBL" id="RRT62269.1"/>
    </source>
</evidence>